<keyword evidence="3" id="KW-0560">Oxidoreductase</keyword>
<dbReference type="GO" id="GO:0020037">
    <property type="term" value="F:heme binding"/>
    <property type="evidence" value="ECO:0007669"/>
    <property type="project" value="InterPro"/>
</dbReference>
<dbReference type="GO" id="GO:0006629">
    <property type="term" value="P:lipid metabolic process"/>
    <property type="evidence" value="ECO:0007669"/>
    <property type="project" value="UniProtKB-ARBA"/>
</dbReference>
<evidence type="ECO:0000313" key="9">
    <source>
        <dbReference type="Proteomes" id="UP000785171"/>
    </source>
</evidence>
<evidence type="ECO:0000256" key="6">
    <source>
        <dbReference type="SAM" id="MobiDB-lite"/>
    </source>
</evidence>
<dbReference type="GO" id="GO:0004497">
    <property type="term" value="F:monooxygenase activity"/>
    <property type="evidence" value="ECO:0007669"/>
    <property type="project" value="InterPro"/>
</dbReference>
<evidence type="ECO:0000256" key="2">
    <source>
        <dbReference type="ARBA" id="ARBA00022723"/>
    </source>
</evidence>
<keyword evidence="5" id="KW-0349">Heme</keyword>
<evidence type="ECO:0000313" key="8">
    <source>
        <dbReference type="EMBL" id="KAG2520463.1"/>
    </source>
</evidence>
<reference evidence="8" key="2">
    <citation type="submission" date="2020-06" db="EMBL/GenBank/DDBJ databases">
        <authorList>
            <person name="Studholme D.J."/>
        </authorList>
    </citation>
    <scope>NUCLEOTIDE SEQUENCE</scope>
    <source>
        <strain evidence="8">NZFS 2646</strain>
    </source>
</reference>
<protein>
    <submittedName>
        <fullName evidence="8">Uncharacterized protein</fullName>
    </submittedName>
</protein>
<feature type="transmembrane region" description="Helical" evidence="7">
    <location>
        <begin position="910"/>
        <end position="929"/>
    </location>
</feature>
<feature type="compositionally biased region" description="Acidic residues" evidence="6">
    <location>
        <begin position="460"/>
        <end position="489"/>
    </location>
</feature>
<keyword evidence="7" id="KW-0812">Transmembrane</keyword>
<dbReference type="GO" id="GO:0016705">
    <property type="term" value="F:oxidoreductase activity, acting on paired donors, with incorporation or reduction of molecular oxygen"/>
    <property type="evidence" value="ECO:0007669"/>
    <property type="project" value="InterPro"/>
</dbReference>
<sequence>MLTLDTSTVDGHKWLRQRKTASNLFSMRGLRESMAAVVQENVLTLHEIFQRAMDSGEPLDLFHLFNRFTFEVISEIAFGIKFDGLGTDVEHPVETAFNYAQQRLFTRFLEPSWLWKTQRWLNVGDEREFRKQVQIIDDTCYSIISRSIAAWQGNCSAIGDNEAATASTKVQKSDIISLFLDGASDNDSKLGEQIDPKYLRDIVVTFMTAGRDTTAAALSWFFYILNQHPETEKKIREEMASKLPELVSGGIPSPSMLQVNELVNLEAALKETLRLYPAVPSNIREALQDVILCDGTVVEAGEAVSWSSYSMGRMPHVWGSDAKVFKPERWIDTTTGKLIAVSPFKFTLFSAGPRVCLGAKLAMMEMKIAAASVLSKYHLVVLTTMSSSFKQKKSKTLATRKKTRKRRMEEGMTFEDGSGRLFQPPSTRDPRWKKPTADAIVANISKNKRRKLESNKNTSDDDEIEIVQQDSGDEDEDLSEEEVDDDGGDEANSAMDALPKTPLRLCSSLDDIAVKVAAKHAEIRRKDGRQKTKVLLLVDARSVFKALKRKMNIRQEMVKPKSRLGVGSGKKPELAYRNTGLVKTPLDRFKDVNKTVLTGYKSGKLSTVLAEDLSFYPYTDLKVQHVVFVAKNAVSAINLDRSLLKDIKVDSFVIDDKSATGPKFRLPKQVPTYGSVALDDDSYDYDGDSNDLIYAGQVAGRYDTRWTRTFDFVFLVGMILFAGALSGLTTLLQPELWSNSSFWFFLLPKVLVMMGVSTLGGIICRFFCIVDDAGYVITERSSAFKVNYTRKFQLLAAYLVPLLVKPDEESCAPIRERSTLFMLQFNSLDRPEDRPHTLKWIVAGNVFPGLFVLLFFRWLFARTTQSDLVFILVFVTSIGDGLAEPVGIAFGKHKYSTSTCCSKRKYTRSFEGSACVFLSGIIFPALQYYDFDTSMQLWLTMIILPFVVAYAEATAPHTMDAPVLMAATGLVLYTIIHLF</sequence>
<keyword evidence="7" id="KW-1133">Transmembrane helix</keyword>
<name>A0A8T0LSL0_9STRA</name>
<evidence type="ECO:0000256" key="7">
    <source>
        <dbReference type="SAM" id="Phobius"/>
    </source>
</evidence>
<organism evidence="8 9">
    <name type="scientific">Phytophthora kernoviae</name>
    <dbReference type="NCBI Taxonomy" id="325452"/>
    <lineage>
        <taxon>Eukaryota</taxon>
        <taxon>Sar</taxon>
        <taxon>Stramenopiles</taxon>
        <taxon>Oomycota</taxon>
        <taxon>Peronosporomycetes</taxon>
        <taxon>Peronosporales</taxon>
        <taxon>Peronosporaceae</taxon>
        <taxon>Phytophthora</taxon>
    </lineage>
</organism>
<gene>
    <name evidence="8" type="ORF">JM16_006691</name>
</gene>
<dbReference type="InterPro" id="IPR017972">
    <property type="entry name" value="Cyt_P450_CS"/>
</dbReference>
<proteinExistence type="inferred from homology"/>
<dbReference type="InterPro" id="IPR002401">
    <property type="entry name" value="Cyt_P450_E_grp-I"/>
</dbReference>
<feature type="transmembrane region" description="Helical" evidence="7">
    <location>
        <begin position="712"/>
        <end position="732"/>
    </location>
</feature>
<comment type="similarity">
    <text evidence="1">Belongs to the cytochrome P450 family.</text>
</comment>
<dbReference type="AlphaFoldDB" id="A0A8T0LSL0"/>
<feature type="compositionally biased region" description="Basic residues" evidence="6">
    <location>
        <begin position="392"/>
        <end position="406"/>
    </location>
</feature>
<dbReference type="PANTHER" id="PTHR24296">
    <property type="entry name" value="CYTOCHROME P450"/>
    <property type="match status" value="1"/>
</dbReference>
<keyword evidence="4 5" id="KW-0408">Iron</keyword>
<dbReference type="Gene3D" id="1.10.630.10">
    <property type="entry name" value="Cytochrome P450"/>
    <property type="match status" value="1"/>
</dbReference>
<reference evidence="8" key="1">
    <citation type="journal article" date="2015" name="Genom Data">
        <title>Genome sequences of six Phytophthora species associated with forests in New Zealand.</title>
        <authorList>
            <person name="Studholme D.J."/>
            <person name="McDougal R.L."/>
            <person name="Sambles C."/>
            <person name="Hansen E."/>
            <person name="Hardy G."/>
            <person name="Grant M."/>
            <person name="Ganley R.J."/>
            <person name="Williams N.M."/>
        </authorList>
    </citation>
    <scope>NUCLEOTIDE SEQUENCE</scope>
    <source>
        <strain evidence="8">NZFS 2646</strain>
    </source>
</reference>
<comment type="cofactor">
    <cofactor evidence="5">
        <name>heme</name>
        <dbReference type="ChEBI" id="CHEBI:30413"/>
    </cofactor>
</comment>
<dbReference type="PRINTS" id="PR00385">
    <property type="entry name" value="P450"/>
</dbReference>
<dbReference type="PROSITE" id="PS00086">
    <property type="entry name" value="CYTOCHROME_P450"/>
    <property type="match status" value="1"/>
</dbReference>
<keyword evidence="2 5" id="KW-0479">Metal-binding</keyword>
<dbReference type="PRINTS" id="PR00463">
    <property type="entry name" value="EP450I"/>
</dbReference>
<dbReference type="InterPro" id="IPR036396">
    <property type="entry name" value="Cyt_P450_sf"/>
</dbReference>
<feature type="binding site" description="axial binding residue" evidence="5">
    <location>
        <position position="356"/>
    </location>
    <ligand>
        <name>heme</name>
        <dbReference type="ChEBI" id="CHEBI:30413"/>
    </ligand>
    <ligandPart>
        <name>Fe</name>
        <dbReference type="ChEBI" id="CHEBI:18248"/>
    </ligandPart>
</feature>
<keyword evidence="7" id="KW-0472">Membrane</keyword>
<dbReference type="GO" id="GO:0005506">
    <property type="term" value="F:iron ion binding"/>
    <property type="evidence" value="ECO:0007669"/>
    <property type="project" value="InterPro"/>
</dbReference>
<accession>A0A8T0LSL0</accession>
<dbReference type="SUPFAM" id="SSF48264">
    <property type="entry name" value="Cytochrome P450"/>
    <property type="match status" value="1"/>
</dbReference>
<feature type="transmembrane region" description="Helical" evidence="7">
    <location>
        <begin position="935"/>
        <end position="953"/>
    </location>
</feature>
<feature type="transmembrane region" description="Helical" evidence="7">
    <location>
        <begin position="868"/>
        <end position="890"/>
    </location>
</feature>
<dbReference type="Pfam" id="PF00067">
    <property type="entry name" value="p450"/>
    <property type="match status" value="1"/>
</dbReference>
<feature type="transmembrane region" description="Helical" evidence="7">
    <location>
        <begin position="744"/>
        <end position="770"/>
    </location>
</feature>
<dbReference type="InterPro" id="IPR001128">
    <property type="entry name" value="Cyt_P450"/>
</dbReference>
<evidence type="ECO:0000256" key="1">
    <source>
        <dbReference type="ARBA" id="ARBA00010617"/>
    </source>
</evidence>
<dbReference type="EMBL" id="JPWV03000238">
    <property type="protein sequence ID" value="KAG2520463.1"/>
    <property type="molecule type" value="Genomic_DNA"/>
</dbReference>
<evidence type="ECO:0000256" key="5">
    <source>
        <dbReference type="PIRSR" id="PIRSR602401-1"/>
    </source>
</evidence>
<feature type="transmembrane region" description="Helical" evidence="7">
    <location>
        <begin position="960"/>
        <end position="978"/>
    </location>
</feature>
<evidence type="ECO:0000256" key="3">
    <source>
        <dbReference type="ARBA" id="ARBA00023002"/>
    </source>
</evidence>
<feature type="region of interest" description="Disordered" evidence="6">
    <location>
        <begin position="392"/>
        <end position="496"/>
    </location>
</feature>
<dbReference type="Proteomes" id="UP000785171">
    <property type="component" value="Unassembled WGS sequence"/>
</dbReference>
<evidence type="ECO:0000256" key="4">
    <source>
        <dbReference type="ARBA" id="ARBA00023004"/>
    </source>
</evidence>
<feature type="transmembrane region" description="Helical" evidence="7">
    <location>
        <begin position="837"/>
        <end position="856"/>
    </location>
</feature>
<comment type="caution">
    <text evidence="8">The sequence shown here is derived from an EMBL/GenBank/DDBJ whole genome shotgun (WGS) entry which is preliminary data.</text>
</comment>